<feature type="transmembrane region" description="Helical" evidence="6">
    <location>
        <begin position="7"/>
        <end position="27"/>
    </location>
</feature>
<dbReference type="PROSITE" id="PS50111">
    <property type="entry name" value="CHEMOTAXIS_TRANSDUC_2"/>
    <property type="match status" value="1"/>
</dbReference>
<evidence type="ECO:0000313" key="9">
    <source>
        <dbReference type="Proteomes" id="UP000076603"/>
    </source>
</evidence>
<proteinExistence type="inferred from homology"/>
<evidence type="ECO:0000256" key="1">
    <source>
        <dbReference type="ARBA" id="ARBA00007162"/>
    </source>
</evidence>
<accession>A0A161XH93</accession>
<evidence type="ECO:0000259" key="7">
    <source>
        <dbReference type="PROSITE" id="PS50111"/>
    </source>
</evidence>
<dbReference type="PANTHER" id="PTHR32089">
    <property type="entry name" value="METHYL-ACCEPTING CHEMOTAXIS PROTEIN MCPB"/>
    <property type="match status" value="1"/>
</dbReference>
<dbReference type="GO" id="GO:0004888">
    <property type="term" value="F:transmembrane signaling receptor activity"/>
    <property type="evidence" value="ECO:0007669"/>
    <property type="project" value="InterPro"/>
</dbReference>
<dbReference type="PATRIC" id="fig|1121326.3.peg.1040"/>
<comment type="caution">
    <text evidence="8">The sequence shown here is derived from an EMBL/GenBank/DDBJ whole genome shotgun (WGS) entry which is preliminary data.</text>
</comment>
<sequence>MKKTRIIIIESIGIICLNLCLFLVGGINFNSMWMLTAGSILIITLCMYFLGWETKEKIDEKQTEIYKKEEHYEQISLTWQTIGFDIQQLLWLCKDSMKTLSNLVKVAYEVEKYSEQNNASTEEINAGINEFVSITEKLNNDLIAMEEDSKKSSELLKNNKESMEDIGGHLTSLGISMEEVSEGNLKLKDSSKKITDFVQYIREISSQTNLLALNASIEAARAGESGKGFAVVAEEIRKLSEETENAVVQIEGIVKEIMIEVNESNKSIISFRERIEEFQISAKESFKLVSQLECIVKTTVESILNLRNMSTEQVATSNEMEVAVNTVASAVERTYNVACESIKMVDLQENKNNALLSYCNKLSSTADYIQEILSKLKKDNEIIFGVNPFTDPENIKNMYVPVLERICQSIGYKASVIIVKDYDALKSYIEKNIIDIGWFSPSAYVDAREKVNVVPIATPKINGKTSYNGYIIVKKDSEIKNINDLKDKSFGYVDKKSASGYLYARHILKQNNINPDTIFKNTSFLGSHDNVINAVLSGEIDAGATYNEALDNVQRNGVDISNIKIIAQTQDIPKDAIAASSKLDTKLINRLQKAFEEFNDFQGINTIVTGFTAAQDCNYDVIRDIML</sequence>
<dbReference type="RefSeq" id="WP_066618901.1">
    <property type="nucleotide sequence ID" value="NZ_FQXL01000010.1"/>
</dbReference>
<feature type="domain" description="Methyl-accepting transducer" evidence="7">
    <location>
        <begin position="92"/>
        <end position="328"/>
    </location>
</feature>
<dbReference type="SUPFAM" id="SSF58104">
    <property type="entry name" value="Methyl-accepting chemotaxis protein (MCP) signaling domain"/>
    <property type="match status" value="1"/>
</dbReference>
<dbReference type="Gene3D" id="1.10.287.950">
    <property type="entry name" value="Methyl-accepting chemotaxis protein"/>
    <property type="match status" value="1"/>
</dbReference>
<dbReference type="GO" id="GO:0055085">
    <property type="term" value="P:transmembrane transport"/>
    <property type="evidence" value="ECO:0007669"/>
    <property type="project" value="InterPro"/>
</dbReference>
<organism evidence="8 9">
    <name type="scientific">Clostridium magnum DSM 2767</name>
    <dbReference type="NCBI Taxonomy" id="1121326"/>
    <lineage>
        <taxon>Bacteria</taxon>
        <taxon>Bacillati</taxon>
        <taxon>Bacillota</taxon>
        <taxon>Clostridia</taxon>
        <taxon>Eubacteriales</taxon>
        <taxon>Clostridiaceae</taxon>
        <taxon>Clostridium</taxon>
    </lineage>
</organism>
<gene>
    <name evidence="8" type="primary">mcp4_2</name>
    <name evidence="8" type="ORF">CLMAG_10790</name>
</gene>
<dbReference type="AlphaFoldDB" id="A0A161XH93"/>
<dbReference type="SMART" id="SM00283">
    <property type="entry name" value="MA"/>
    <property type="match status" value="1"/>
</dbReference>
<comment type="similarity">
    <text evidence="1">Belongs to the phosphate/phosphite/phosphonate binding protein family.</text>
</comment>
<dbReference type="InterPro" id="IPR004089">
    <property type="entry name" value="MCPsignal_dom"/>
</dbReference>
<dbReference type="GO" id="GO:0006935">
    <property type="term" value="P:chemotaxis"/>
    <property type="evidence" value="ECO:0007669"/>
    <property type="project" value="InterPro"/>
</dbReference>
<dbReference type="PANTHER" id="PTHR32089:SF112">
    <property type="entry name" value="LYSOZYME-LIKE PROTEIN-RELATED"/>
    <property type="match status" value="1"/>
</dbReference>
<dbReference type="InterPro" id="IPR005770">
    <property type="entry name" value="PhnD"/>
</dbReference>
<keyword evidence="6" id="KW-0812">Transmembrane</keyword>
<feature type="transmembrane region" description="Helical" evidence="6">
    <location>
        <begin position="33"/>
        <end position="52"/>
    </location>
</feature>
<keyword evidence="2" id="KW-0732">Signal</keyword>
<evidence type="ECO:0000313" key="8">
    <source>
        <dbReference type="EMBL" id="KZL94026.1"/>
    </source>
</evidence>
<reference evidence="8 9" key="1">
    <citation type="submission" date="2016-04" db="EMBL/GenBank/DDBJ databases">
        <title>Genome sequence of Clostridium magnum DSM 2767.</title>
        <authorList>
            <person name="Poehlein A."/>
            <person name="Uhlig R."/>
            <person name="Fischer R."/>
            <person name="Bahl H."/>
            <person name="Daniel R."/>
        </authorList>
    </citation>
    <scope>NUCLEOTIDE SEQUENCE [LARGE SCALE GENOMIC DNA]</scope>
    <source>
        <strain evidence="8 9">DSM 2767</strain>
    </source>
</reference>
<name>A0A161XH93_9CLOT</name>
<dbReference type="GO" id="GO:0043190">
    <property type="term" value="C:ATP-binding cassette (ABC) transporter complex"/>
    <property type="evidence" value="ECO:0007669"/>
    <property type="project" value="InterPro"/>
</dbReference>
<evidence type="ECO:0000256" key="5">
    <source>
        <dbReference type="PROSITE-ProRule" id="PRU00284"/>
    </source>
</evidence>
<evidence type="ECO:0000256" key="4">
    <source>
        <dbReference type="ARBA" id="ARBA00029447"/>
    </source>
</evidence>
<dbReference type="Proteomes" id="UP000076603">
    <property type="component" value="Unassembled WGS sequence"/>
</dbReference>
<keyword evidence="6" id="KW-0472">Membrane</keyword>
<dbReference type="NCBIfam" id="TIGR01098">
    <property type="entry name" value="3A0109s03R"/>
    <property type="match status" value="1"/>
</dbReference>
<dbReference type="SUPFAM" id="SSF53850">
    <property type="entry name" value="Periplasmic binding protein-like II"/>
    <property type="match status" value="1"/>
</dbReference>
<dbReference type="CDD" id="cd01071">
    <property type="entry name" value="PBP2_PhnD_like"/>
    <property type="match status" value="1"/>
</dbReference>
<evidence type="ECO:0000256" key="3">
    <source>
        <dbReference type="ARBA" id="ARBA00023224"/>
    </source>
</evidence>
<evidence type="ECO:0000256" key="2">
    <source>
        <dbReference type="ARBA" id="ARBA00022729"/>
    </source>
</evidence>
<dbReference type="InterPro" id="IPR004090">
    <property type="entry name" value="Chemotax_Me-accpt_rcpt"/>
</dbReference>
<dbReference type="Pfam" id="PF00015">
    <property type="entry name" value="MCPsignal"/>
    <property type="match status" value="1"/>
</dbReference>
<dbReference type="Pfam" id="PF12974">
    <property type="entry name" value="Phosphonate-bd"/>
    <property type="match status" value="1"/>
</dbReference>
<comment type="similarity">
    <text evidence="4">Belongs to the methyl-accepting chemotaxis (MCP) protein family.</text>
</comment>
<keyword evidence="6" id="KW-1133">Transmembrane helix</keyword>
<dbReference type="GO" id="GO:0007165">
    <property type="term" value="P:signal transduction"/>
    <property type="evidence" value="ECO:0007669"/>
    <property type="project" value="UniProtKB-KW"/>
</dbReference>
<dbReference type="PRINTS" id="PR00260">
    <property type="entry name" value="CHEMTRNSDUCR"/>
</dbReference>
<dbReference type="EMBL" id="LWAE01000001">
    <property type="protein sequence ID" value="KZL94026.1"/>
    <property type="molecule type" value="Genomic_DNA"/>
</dbReference>
<evidence type="ECO:0000256" key="6">
    <source>
        <dbReference type="SAM" id="Phobius"/>
    </source>
</evidence>
<keyword evidence="3 5" id="KW-0807">Transducer</keyword>
<keyword evidence="9" id="KW-1185">Reference proteome</keyword>
<protein>
    <submittedName>
        <fullName evidence="8">Methyl-accepting chemotaxis protein 4</fullName>
    </submittedName>
</protein>
<dbReference type="STRING" id="1121326.CLMAG_10790"/>
<dbReference type="Gene3D" id="3.40.190.10">
    <property type="entry name" value="Periplasmic binding protein-like II"/>
    <property type="match status" value="2"/>
</dbReference>